<comment type="subcellular location">
    <subcellularLocation>
        <location evidence="1">Membrane</location>
        <topology evidence="1">Multi-pass membrane protein</topology>
    </subcellularLocation>
</comment>
<evidence type="ECO:0000256" key="4">
    <source>
        <dbReference type="ARBA" id="ARBA00022692"/>
    </source>
</evidence>
<feature type="transmembrane region" description="Helical" evidence="7">
    <location>
        <begin position="39"/>
        <end position="57"/>
    </location>
</feature>
<dbReference type="NCBIfam" id="NF004320">
    <property type="entry name" value="PRK05715.1-2"/>
    <property type="match status" value="1"/>
</dbReference>
<geneLocation type="mitochondrion" evidence="8"/>
<dbReference type="RefSeq" id="YP_009485536.1">
    <property type="nucleotide sequence ID" value="NC_037729.1"/>
</dbReference>
<keyword evidence="8" id="KW-0496">Mitochondrion</keyword>
<dbReference type="Pfam" id="PF00420">
    <property type="entry name" value="Oxidored_q2"/>
    <property type="match status" value="1"/>
</dbReference>
<evidence type="ECO:0000256" key="7">
    <source>
        <dbReference type="SAM" id="Phobius"/>
    </source>
</evidence>
<protein>
    <submittedName>
        <fullName evidence="8">NADH dehydrogenase subunit 4L</fullName>
    </submittedName>
</protein>
<evidence type="ECO:0000256" key="1">
    <source>
        <dbReference type="ARBA" id="ARBA00004141"/>
    </source>
</evidence>
<dbReference type="InterPro" id="IPR039428">
    <property type="entry name" value="NUOK/Mnh_C1-like"/>
</dbReference>
<proteinExistence type="inferred from homology"/>
<evidence type="ECO:0000313" key="8">
    <source>
        <dbReference type="EMBL" id="AVR57600.1"/>
    </source>
</evidence>
<keyword evidence="3" id="KW-0813">Transport</keyword>
<keyword evidence="5 7" id="KW-1133">Transmembrane helix</keyword>
<reference evidence="8" key="1">
    <citation type="submission" date="2017-09" db="EMBL/GenBank/DDBJ databases">
        <title>Comparative analysis of the mitochondrial genomes of 6 newly sequenced diatoms reveals group II introns in the barcoding region of cox1.</title>
        <authorList>
            <person name="Keepers K.G."/>
            <person name="Pogoda C.S."/>
            <person name="Kane N.C."/>
            <person name="Hamsher S.E."/>
            <person name="Stepanek J.G."/>
            <person name="Kociolek J.P."/>
        </authorList>
    </citation>
    <scope>NUCLEOTIDE SEQUENCE</scope>
</reference>
<evidence type="ECO:0000256" key="6">
    <source>
        <dbReference type="ARBA" id="ARBA00023136"/>
    </source>
</evidence>
<evidence type="ECO:0000256" key="5">
    <source>
        <dbReference type="ARBA" id="ARBA00022989"/>
    </source>
</evidence>
<dbReference type="PANTHER" id="PTHR11434:SF16">
    <property type="entry name" value="NADH-UBIQUINONE OXIDOREDUCTASE CHAIN 4L"/>
    <property type="match status" value="1"/>
</dbReference>
<dbReference type="GO" id="GO:0042773">
    <property type="term" value="P:ATP synthesis coupled electron transport"/>
    <property type="evidence" value="ECO:0007669"/>
    <property type="project" value="InterPro"/>
</dbReference>
<dbReference type="AlphaFoldDB" id="A0A2R4A3F7"/>
<dbReference type="GO" id="GO:0030964">
    <property type="term" value="C:NADH dehydrogenase complex"/>
    <property type="evidence" value="ECO:0007669"/>
    <property type="project" value="TreeGrafter"/>
</dbReference>
<dbReference type="GO" id="GO:0016651">
    <property type="term" value="F:oxidoreductase activity, acting on NAD(P)H"/>
    <property type="evidence" value="ECO:0007669"/>
    <property type="project" value="InterPro"/>
</dbReference>
<keyword evidence="6 7" id="KW-0472">Membrane</keyword>
<dbReference type="InterPro" id="IPR001133">
    <property type="entry name" value="NADH_UbQ_OxRdtase_chain4L/K"/>
</dbReference>
<organism evidence="8">
    <name type="scientific">Nitzschia alba</name>
    <name type="common">Marine diatom</name>
    <dbReference type="NCBI Taxonomy" id="2858"/>
    <lineage>
        <taxon>Eukaryota</taxon>
        <taxon>Sar</taxon>
        <taxon>Stramenopiles</taxon>
        <taxon>Ochrophyta</taxon>
        <taxon>Bacillariophyta</taxon>
        <taxon>Bacillariophyceae</taxon>
        <taxon>Bacillariophycidae</taxon>
        <taxon>Bacillariales</taxon>
        <taxon>Bacillariaceae</taxon>
        <taxon>Nitzschia</taxon>
    </lineage>
</organism>
<dbReference type="EMBL" id="MF997422">
    <property type="protein sequence ID" value="AVR57600.1"/>
    <property type="molecule type" value="Genomic_DNA"/>
</dbReference>
<name>A0A2R4A3F7_NITAL</name>
<comment type="similarity">
    <text evidence="2">Belongs to the complex I subunit 4L family.</text>
</comment>
<keyword evidence="4 7" id="KW-0812">Transmembrane</keyword>
<dbReference type="Gene3D" id="1.10.287.3510">
    <property type="match status" value="1"/>
</dbReference>
<sequence length="108" mass="12068">MAGIELNFYLLSTTIALFHIGMLGLVLNRGNILKTIMSLEILLLSVNLAFITFSLYLDDIVGHIFVLFILVLSATESSIGLSILAIFYEQRDDIVLDPIKIKNQNLKI</sequence>
<dbReference type="HAMAP" id="MF_01456">
    <property type="entry name" value="NDH1_NuoK"/>
    <property type="match status" value="1"/>
</dbReference>
<gene>
    <name evidence="8" type="primary">nad4L</name>
</gene>
<feature type="transmembrane region" description="Helical" evidence="7">
    <location>
        <begin position="63"/>
        <end position="88"/>
    </location>
</feature>
<dbReference type="NCBIfam" id="NF004323">
    <property type="entry name" value="PRK05715.1-5"/>
    <property type="match status" value="1"/>
</dbReference>
<feature type="transmembrane region" description="Helical" evidence="7">
    <location>
        <begin position="6"/>
        <end position="27"/>
    </location>
</feature>
<evidence type="ECO:0000256" key="2">
    <source>
        <dbReference type="ARBA" id="ARBA00010519"/>
    </source>
</evidence>
<evidence type="ECO:0000256" key="3">
    <source>
        <dbReference type="ARBA" id="ARBA00022448"/>
    </source>
</evidence>
<dbReference type="GeneID" id="36937455"/>
<accession>A0A2R4A3F7</accession>
<dbReference type="PANTHER" id="PTHR11434">
    <property type="entry name" value="NADH-UBIQUINONE OXIDOREDUCTASE SUBUNIT ND4L"/>
    <property type="match status" value="1"/>
</dbReference>